<comment type="caution">
    <text evidence="1">The sequence shown here is derived from an EMBL/GenBank/DDBJ whole genome shotgun (WGS) entry which is preliminary data.</text>
</comment>
<dbReference type="Proteomes" id="UP000269591">
    <property type="component" value="Unassembled WGS sequence"/>
</dbReference>
<dbReference type="SUPFAM" id="SSF56784">
    <property type="entry name" value="HAD-like"/>
    <property type="match status" value="1"/>
</dbReference>
<dbReference type="RefSeq" id="WP_123208460.1">
    <property type="nucleotide sequence ID" value="NZ_JBHTHO010000002.1"/>
</dbReference>
<dbReference type="SFLD" id="SFLDG01129">
    <property type="entry name" value="C1.5:_HAD__Beta-PGM__Phosphata"/>
    <property type="match status" value="1"/>
</dbReference>
<proteinExistence type="predicted"/>
<dbReference type="InterPro" id="IPR041492">
    <property type="entry name" value="HAD_2"/>
</dbReference>
<dbReference type="Gene3D" id="1.10.150.240">
    <property type="entry name" value="Putative phosphatase, domain 2"/>
    <property type="match status" value="1"/>
</dbReference>
<keyword evidence="2" id="KW-1185">Reference proteome</keyword>
<name>A0A3N0B136_9ACTN</name>
<dbReference type="InterPro" id="IPR023214">
    <property type="entry name" value="HAD_sf"/>
</dbReference>
<organism evidence="1 2">
    <name type="scientific">Slackia equolifaciens</name>
    <dbReference type="NCBI Taxonomy" id="498718"/>
    <lineage>
        <taxon>Bacteria</taxon>
        <taxon>Bacillati</taxon>
        <taxon>Actinomycetota</taxon>
        <taxon>Coriobacteriia</taxon>
        <taxon>Eggerthellales</taxon>
        <taxon>Eggerthellaceae</taxon>
        <taxon>Slackia</taxon>
    </lineage>
</organism>
<dbReference type="SFLD" id="SFLDS00003">
    <property type="entry name" value="Haloacid_Dehalogenase"/>
    <property type="match status" value="1"/>
</dbReference>
<accession>A0A3N0B136</accession>
<dbReference type="AlphaFoldDB" id="A0A3N0B136"/>
<dbReference type="EMBL" id="QIBX01000004">
    <property type="protein sequence ID" value="RNL40841.1"/>
    <property type="molecule type" value="Genomic_DNA"/>
</dbReference>
<dbReference type="CDD" id="cd07505">
    <property type="entry name" value="HAD_BPGM-like"/>
    <property type="match status" value="1"/>
</dbReference>
<gene>
    <name evidence="1" type="ORF">DMP06_04015</name>
</gene>
<dbReference type="GO" id="GO:0006281">
    <property type="term" value="P:DNA repair"/>
    <property type="evidence" value="ECO:0007669"/>
    <property type="project" value="TreeGrafter"/>
</dbReference>
<dbReference type="PANTHER" id="PTHR43434:SF1">
    <property type="entry name" value="PHOSPHOGLYCOLATE PHOSPHATASE"/>
    <property type="match status" value="1"/>
</dbReference>
<dbReference type="Pfam" id="PF13419">
    <property type="entry name" value="HAD_2"/>
    <property type="match status" value="1"/>
</dbReference>
<evidence type="ECO:0000313" key="2">
    <source>
        <dbReference type="Proteomes" id="UP000269591"/>
    </source>
</evidence>
<dbReference type="InterPro" id="IPR006439">
    <property type="entry name" value="HAD-SF_hydro_IA"/>
</dbReference>
<dbReference type="Gene3D" id="3.40.50.1000">
    <property type="entry name" value="HAD superfamily/HAD-like"/>
    <property type="match status" value="1"/>
</dbReference>
<dbReference type="GO" id="GO:0008967">
    <property type="term" value="F:phosphoglycolate phosphatase activity"/>
    <property type="evidence" value="ECO:0007669"/>
    <property type="project" value="TreeGrafter"/>
</dbReference>
<dbReference type="InterPro" id="IPR036412">
    <property type="entry name" value="HAD-like_sf"/>
</dbReference>
<dbReference type="OrthoDB" id="9797743at2"/>
<dbReference type="InterPro" id="IPR023198">
    <property type="entry name" value="PGP-like_dom2"/>
</dbReference>
<dbReference type="NCBIfam" id="TIGR01509">
    <property type="entry name" value="HAD-SF-IA-v3"/>
    <property type="match status" value="1"/>
</dbReference>
<reference evidence="2" key="1">
    <citation type="submission" date="2018-05" db="EMBL/GenBank/DDBJ databases">
        <title>Genome Sequencing of selected type strains of the family Eggerthellaceae.</title>
        <authorList>
            <person name="Danylec N."/>
            <person name="Stoll D.A."/>
            <person name="Doetsch A."/>
            <person name="Huch M."/>
        </authorList>
    </citation>
    <scope>NUCLEOTIDE SEQUENCE [LARGE SCALE GENOMIC DNA]</scope>
    <source>
        <strain evidence="2">DSM 24851</strain>
    </source>
</reference>
<protein>
    <submittedName>
        <fullName evidence="1">HAD family phosphatase</fullName>
    </submittedName>
</protein>
<dbReference type="InterPro" id="IPR050155">
    <property type="entry name" value="HAD-like_hydrolase_sf"/>
</dbReference>
<dbReference type="PANTHER" id="PTHR43434">
    <property type="entry name" value="PHOSPHOGLYCOLATE PHOSPHATASE"/>
    <property type="match status" value="1"/>
</dbReference>
<sequence>MTNAAPGTFPVSNLHPTRVNPGAPEVFAGVIFDLDGTLVDSMDYWDSLGPNYLSARGIEPDPADHENFKTLTLEEAAVYVKEKYHLPEPANEVHNAIMDGMRKPYLELIPLKPGVACMLNTLDAAGVRMCIATASEKELVIPALERLGIAHHFQGVYTCPEVGVSKSKPDVFEWALRELGTPRETTVVVEDSLHAIETAKRAGFPVIAVHEHTAAHNVDAIEDVADAVIASFEDMAQ</sequence>
<evidence type="ECO:0000313" key="1">
    <source>
        <dbReference type="EMBL" id="RNL40841.1"/>
    </source>
</evidence>